<evidence type="ECO:0000256" key="1">
    <source>
        <dbReference type="ARBA" id="ARBA00004141"/>
    </source>
</evidence>
<accession>A0ABS2PP16</accession>
<dbReference type="InterPro" id="IPR003362">
    <property type="entry name" value="Bact_transf"/>
</dbReference>
<dbReference type="PANTHER" id="PTHR30576:SF10">
    <property type="entry name" value="SLL5057 PROTEIN"/>
    <property type="match status" value="1"/>
</dbReference>
<feature type="transmembrane region" description="Helical" evidence="7">
    <location>
        <begin position="37"/>
        <end position="56"/>
    </location>
</feature>
<feature type="domain" description="Bacterial sugar transferase" evidence="8">
    <location>
        <begin position="267"/>
        <end position="457"/>
    </location>
</feature>
<keyword evidence="3" id="KW-0808">Transferase</keyword>
<comment type="caution">
    <text evidence="9">The sequence shown here is derived from an EMBL/GenBank/DDBJ whole genome shotgun (WGS) entry which is preliminary data.</text>
</comment>
<evidence type="ECO:0000256" key="6">
    <source>
        <dbReference type="ARBA" id="ARBA00023136"/>
    </source>
</evidence>
<sequence length="462" mass="52915">MYSNQSSRKLFFLLSDILSSLILFIFLPFIAPNYDTTNFLLICLVTLLTSVAVVWTNGYSTIETMSIRTRIKGAAKFAVIYAIILLAVEFFAKPFGLSMMHKLESTELIKMILFLAIVVFLLRTITRYATGYFFTYQKNVLVVTNFSEDVQGLTTRLKASSMNVIGFFSSKEVDVQATTPILNSFEEVRYLLSHTEVNEIFVTADAIEDYFDERDYFVMMGVPVSVAMNSGEGNDVFFKSNFIQDLGDYTVLTSSLNASNYRNLFIKRAIDIVAALFGLLLTGLVALCIYPIVQKQSKGPLMFKQKRVGKNGKVFDIYKFRSMYLDAEERKKELMAQNELTSDHMFKMENDPRIFPFGQKIRDWSIDELPQFINVLKGDMSLVGTRPPTLDEYHKYELHHFKRLAMKPGITGMWQVSGRSNITDFEQVVSLDMSYIQNWSVWLDMKIILKTFAVVLKRDGSK</sequence>
<feature type="transmembrane region" description="Helical" evidence="7">
    <location>
        <begin position="272"/>
        <end position="293"/>
    </location>
</feature>
<gene>
    <name evidence="9" type="ORF">JOC28_000053</name>
</gene>
<feature type="transmembrane region" description="Helical" evidence="7">
    <location>
        <begin position="77"/>
        <end position="96"/>
    </location>
</feature>
<proteinExistence type="inferred from homology"/>
<evidence type="ECO:0000256" key="3">
    <source>
        <dbReference type="ARBA" id="ARBA00022679"/>
    </source>
</evidence>
<comment type="subcellular location">
    <subcellularLocation>
        <location evidence="1">Membrane</location>
        <topology evidence="1">Multi-pass membrane protein</topology>
    </subcellularLocation>
</comment>
<organism evidence="9 10">
    <name type="scientific">Streptococcus loxodontisalivarius</name>
    <dbReference type="NCBI Taxonomy" id="1349415"/>
    <lineage>
        <taxon>Bacteria</taxon>
        <taxon>Bacillati</taxon>
        <taxon>Bacillota</taxon>
        <taxon>Bacilli</taxon>
        <taxon>Lactobacillales</taxon>
        <taxon>Streptococcaceae</taxon>
        <taxon>Streptococcus</taxon>
    </lineage>
</organism>
<dbReference type="Proteomes" id="UP000697472">
    <property type="component" value="Unassembled WGS sequence"/>
</dbReference>
<dbReference type="RefSeq" id="WP_205008648.1">
    <property type="nucleotide sequence ID" value="NZ_JAFBEH010000001.1"/>
</dbReference>
<evidence type="ECO:0000259" key="8">
    <source>
        <dbReference type="Pfam" id="PF02397"/>
    </source>
</evidence>
<feature type="transmembrane region" description="Helical" evidence="7">
    <location>
        <begin position="108"/>
        <end position="125"/>
    </location>
</feature>
<evidence type="ECO:0000256" key="7">
    <source>
        <dbReference type="SAM" id="Phobius"/>
    </source>
</evidence>
<protein>
    <submittedName>
        <fullName evidence="9">Exopolysaccharide biosynthesis polyprenyl glycosylphosphotransferase</fullName>
    </submittedName>
</protein>
<name>A0ABS2PP16_9STRE</name>
<keyword evidence="5 7" id="KW-1133">Transmembrane helix</keyword>
<keyword evidence="6 7" id="KW-0472">Membrane</keyword>
<evidence type="ECO:0000256" key="2">
    <source>
        <dbReference type="ARBA" id="ARBA00006464"/>
    </source>
</evidence>
<dbReference type="InterPro" id="IPR017475">
    <property type="entry name" value="EPS_sugar_tfrase"/>
</dbReference>
<dbReference type="EMBL" id="JAFBEH010000001">
    <property type="protein sequence ID" value="MBM7641769.1"/>
    <property type="molecule type" value="Genomic_DNA"/>
</dbReference>
<dbReference type="PANTHER" id="PTHR30576">
    <property type="entry name" value="COLANIC BIOSYNTHESIS UDP-GLUCOSE LIPID CARRIER TRANSFERASE"/>
    <property type="match status" value="1"/>
</dbReference>
<evidence type="ECO:0000256" key="5">
    <source>
        <dbReference type="ARBA" id="ARBA00022989"/>
    </source>
</evidence>
<keyword evidence="10" id="KW-1185">Reference proteome</keyword>
<comment type="similarity">
    <text evidence="2">Belongs to the bacterial sugar transferase family.</text>
</comment>
<keyword evidence="4 7" id="KW-0812">Transmembrane</keyword>
<dbReference type="Pfam" id="PF02397">
    <property type="entry name" value="Bac_transf"/>
    <property type="match status" value="1"/>
</dbReference>
<feature type="transmembrane region" description="Helical" evidence="7">
    <location>
        <begin position="12"/>
        <end position="31"/>
    </location>
</feature>
<reference evidence="9 10" key="1">
    <citation type="submission" date="2021-01" db="EMBL/GenBank/DDBJ databases">
        <title>Genomic Encyclopedia of Type Strains, Phase IV (KMG-IV): sequencing the most valuable type-strain genomes for metagenomic binning, comparative biology and taxonomic classification.</title>
        <authorList>
            <person name="Goeker M."/>
        </authorList>
    </citation>
    <scope>NUCLEOTIDE SEQUENCE [LARGE SCALE GENOMIC DNA]</scope>
    <source>
        <strain evidence="9 10">DSM 27382</strain>
    </source>
</reference>
<evidence type="ECO:0000256" key="4">
    <source>
        <dbReference type="ARBA" id="ARBA00022692"/>
    </source>
</evidence>
<dbReference type="NCBIfam" id="TIGR03025">
    <property type="entry name" value="EPS_sugtrans"/>
    <property type="match status" value="1"/>
</dbReference>
<evidence type="ECO:0000313" key="9">
    <source>
        <dbReference type="EMBL" id="MBM7641769.1"/>
    </source>
</evidence>
<evidence type="ECO:0000313" key="10">
    <source>
        <dbReference type="Proteomes" id="UP000697472"/>
    </source>
</evidence>